<organism evidence="2">
    <name type="scientific">Ixodes ricinus</name>
    <name type="common">Common tick</name>
    <name type="synonym">Acarus ricinus</name>
    <dbReference type="NCBI Taxonomy" id="34613"/>
    <lineage>
        <taxon>Eukaryota</taxon>
        <taxon>Metazoa</taxon>
        <taxon>Ecdysozoa</taxon>
        <taxon>Arthropoda</taxon>
        <taxon>Chelicerata</taxon>
        <taxon>Arachnida</taxon>
        <taxon>Acari</taxon>
        <taxon>Parasitiformes</taxon>
        <taxon>Ixodida</taxon>
        <taxon>Ixodoidea</taxon>
        <taxon>Ixodidae</taxon>
        <taxon>Ixodinae</taxon>
        <taxon>Ixodes</taxon>
    </lineage>
</organism>
<dbReference type="EMBL" id="GADI01001797">
    <property type="protein sequence ID" value="JAA72011.1"/>
    <property type="molecule type" value="mRNA"/>
</dbReference>
<proteinExistence type="evidence at transcript level"/>
<feature type="region of interest" description="Disordered" evidence="1">
    <location>
        <begin position="1"/>
        <end position="23"/>
    </location>
</feature>
<protein>
    <submittedName>
        <fullName evidence="2">Putative til domain protein</fullName>
    </submittedName>
</protein>
<accession>A0A0K8RLP9</accession>
<sequence length="109" mass="12282">MQQVGRAGTSRVRKEVANLQRPNRTARSVNVFDEDGSEEDCEVECICVYSTPSGYSRLVTADDPSDSSRWALLVNYRLPDGRKYVPTLSCYGWISFMTTINKLTLLVIL</sequence>
<name>A0A0K8RLP9_IXORI</name>
<evidence type="ECO:0000313" key="2">
    <source>
        <dbReference type="EMBL" id="JAA72011.1"/>
    </source>
</evidence>
<evidence type="ECO:0000256" key="1">
    <source>
        <dbReference type="SAM" id="MobiDB-lite"/>
    </source>
</evidence>
<reference evidence="2" key="1">
    <citation type="submission" date="2012-12" db="EMBL/GenBank/DDBJ databases">
        <title>Identification and characterization of a phenylalanine ammonia-lyase gene family in Isatis indigotica Fort.</title>
        <authorList>
            <person name="Liu Q."/>
            <person name="Chen J."/>
            <person name="Zhou X."/>
            <person name="Di P."/>
            <person name="Xiao Y."/>
            <person name="Xuan H."/>
            <person name="Zhang L."/>
            <person name="Chen W."/>
        </authorList>
    </citation>
    <scope>NUCLEOTIDE SEQUENCE</scope>
    <source>
        <tissue evidence="2">Salivary gland</tissue>
    </source>
</reference>
<dbReference type="AlphaFoldDB" id="A0A0K8RLP9"/>